<protein>
    <submittedName>
        <fullName evidence="1">Uncharacterized protein</fullName>
    </submittedName>
</protein>
<proteinExistence type="predicted"/>
<dbReference type="EMBL" id="KT876724">
    <property type="protein sequence ID" value="ALN97139.1"/>
    <property type="molecule type" value="Genomic_DNA"/>
</dbReference>
<accession>A0A141HR28</accession>
<evidence type="ECO:0000313" key="2">
    <source>
        <dbReference type="Proteomes" id="UP000221857"/>
    </source>
</evidence>
<dbReference type="Proteomes" id="UP000221857">
    <property type="component" value="Segment"/>
</dbReference>
<dbReference type="RefSeq" id="YP_009594082.1">
    <property type="nucleotide sequence ID" value="NC_041872.1"/>
</dbReference>
<keyword evidence="2" id="KW-1185">Reference proteome</keyword>
<sequence>MIQMTKTDSNIRISYKLYKQLHTKEDSHLIVDIKTYISVANEYNKFLLDKVLDGEEVTLPAKMGTIYIRGSKQKIRFDENGLPLLAPDWTKTLAYWKNNPQAKEDKKLLYCTNEHTDGVRYKIIWSKKRIMVENKTLYSLRLTRTNKRAISSTIKKGKEYLIKK</sequence>
<name>A0A141HR28_9CAUD</name>
<evidence type="ECO:0000313" key="1">
    <source>
        <dbReference type="EMBL" id="ALN97139.1"/>
    </source>
</evidence>
<dbReference type="KEGG" id="vg:40069599"/>
<dbReference type="GeneID" id="40069599"/>
<reference evidence="1 2" key="1">
    <citation type="journal article" date="2016" name="PLoS ONE">
        <title>Comparative Genome Analysis Provides Insights into the Pathogenicity of Flavobacterium psychrophilum.</title>
        <authorList>
            <person name="Castillo D."/>
            <person name="Christiansen R.H."/>
            <person name="Dalsgaard I."/>
            <person name="Madsen L."/>
            <person name="Espejo R."/>
            <person name="Middelboe M."/>
        </authorList>
    </citation>
    <scope>NUCLEOTIDE SEQUENCE [LARGE SCALE GENOMIC DNA]</scope>
</reference>
<organism evidence="1 2">
    <name type="scientific">Flavobacterium phage FpV4</name>
    <dbReference type="NCBI Taxonomy" id="1740108"/>
    <lineage>
        <taxon>Viruses</taxon>
        <taxon>Duplodnaviria</taxon>
        <taxon>Heunggongvirae</taxon>
        <taxon>Uroviricota</taxon>
        <taxon>Caudoviricetes</taxon>
        <taxon>Fipvunavirus</taxon>
        <taxon>Fipvunavirus Fpv4</taxon>
    </lineage>
</organism>